<gene>
    <name evidence="7" type="ORF">RND71_037608</name>
</gene>
<dbReference type="GO" id="GO:0003677">
    <property type="term" value="F:DNA binding"/>
    <property type="evidence" value="ECO:0007669"/>
    <property type="project" value="UniProtKB-KW"/>
</dbReference>
<sequence>MSEKRAEKAEAMEMESIAVEGKSKRDDEEEKMMLPGFRFHPTDEELVGFYLRHKVKNKKIKIDLIKEVDIYKHDPWDLPKVMGTVGDNKELYFFSMRGRKYKNSARPNRVTGSGFWKATGIDKPVYSTTTTTTSSDQRECIGLKKSLVYYRGSAGKGTKTDWMMHEFRLPPITSNAHLPNPNNIAPEAEVWTLCRIFKRISKYKRFTPDWKKQQQPIVKQSFGDASSKACSLQSEISDDHLNNINFIKMAFPHKNNMHAASGGNLNYQVDQRNSYYNNSQPITMPQSSFTSSNSGFWNTNAENQEYLFSDGNWDELKSVVDLAIDPTFFGFR</sequence>
<feature type="compositionally biased region" description="Basic and acidic residues" evidence="5">
    <location>
        <begin position="1"/>
        <end position="11"/>
    </location>
</feature>
<evidence type="ECO:0000313" key="8">
    <source>
        <dbReference type="Proteomes" id="UP001291623"/>
    </source>
</evidence>
<feature type="domain" description="NAC" evidence="6">
    <location>
        <begin position="33"/>
        <end position="199"/>
    </location>
</feature>
<name>A0AAE1R145_9SOLA</name>
<dbReference type="InterPro" id="IPR036093">
    <property type="entry name" value="NAC_dom_sf"/>
</dbReference>
<feature type="region of interest" description="Disordered" evidence="5">
    <location>
        <begin position="1"/>
        <end position="29"/>
    </location>
</feature>
<protein>
    <recommendedName>
        <fullName evidence="6">NAC domain-containing protein</fullName>
    </recommendedName>
</protein>
<keyword evidence="2" id="KW-0238">DNA-binding</keyword>
<dbReference type="Proteomes" id="UP001291623">
    <property type="component" value="Unassembled WGS sequence"/>
</dbReference>
<evidence type="ECO:0000256" key="2">
    <source>
        <dbReference type="ARBA" id="ARBA00023125"/>
    </source>
</evidence>
<keyword evidence="4" id="KW-0539">Nucleus</keyword>
<evidence type="ECO:0000256" key="3">
    <source>
        <dbReference type="ARBA" id="ARBA00023163"/>
    </source>
</evidence>
<organism evidence="7 8">
    <name type="scientific">Anisodus tanguticus</name>
    <dbReference type="NCBI Taxonomy" id="243964"/>
    <lineage>
        <taxon>Eukaryota</taxon>
        <taxon>Viridiplantae</taxon>
        <taxon>Streptophyta</taxon>
        <taxon>Embryophyta</taxon>
        <taxon>Tracheophyta</taxon>
        <taxon>Spermatophyta</taxon>
        <taxon>Magnoliopsida</taxon>
        <taxon>eudicotyledons</taxon>
        <taxon>Gunneridae</taxon>
        <taxon>Pentapetalae</taxon>
        <taxon>asterids</taxon>
        <taxon>lamiids</taxon>
        <taxon>Solanales</taxon>
        <taxon>Solanaceae</taxon>
        <taxon>Solanoideae</taxon>
        <taxon>Hyoscyameae</taxon>
        <taxon>Anisodus</taxon>
    </lineage>
</organism>
<dbReference type="GO" id="GO:0006355">
    <property type="term" value="P:regulation of DNA-templated transcription"/>
    <property type="evidence" value="ECO:0007669"/>
    <property type="project" value="InterPro"/>
</dbReference>
<evidence type="ECO:0000256" key="5">
    <source>
        <dbReference type="SAM" id="MobiDB-lite"/>
    </source>
</evidence>
<evidence type="ECO:0000256" key="1">
    <source>
        <dbReference type="ARBA" id="ARBA00023015"/>
    </source>
</evidence>
<reference evidence="7" key="1">
    <citation type="submission" date="2023-12" db="EMBL/GenBank/DDBJ databases">
        <title>Genome assembly of Anisodus tanguticus.</title>
        <authorList>
            <person name="Wang Y.-J."/>
        </authorList>
    </citation>
    <scope>NUCLEOTIDE SEQUENCE</scope>
    <source>
        <strain evidence="7">KB-2021</strain>
        <tissue evidence="7">Leaf</tissue>
    </source>
</reference>
<evidence type="ECO:0000259" key="6">
    <source>
        <dbReference type="PROSITE" id="PS51005"/>
    </source>
</evidence>
<evidence type="ECO:0000313" key="7">
    <source>
        <dbReference type="EMBL" id="KAK4341792.1"/>
    </source>
</evidence>
<accession>A0AAE1R145</accession>
<dbReference type="PANTHER" id="PTHR31744">
    <property type="entry name" value="PROTEIN CUP-SHAPED COTYLEDON 2-RELATED"/>
    <property type="match status" value="1"/>
</dbReference>
<dbReference type="SUPFAM" id="SSF101941">
    <property type="entry name" value="NAC domain"/>
    <property type="match status" value="1"/>
</dbReference>
<evidence type="ECO:0000256" key="4">
    <source>
        <dbReference type="ARBA" id="ARBA00023242"/>
    </source>
</evidence>
<dbReference type="Gene3D" id="2.170.150.80">
    <property type="entry name" value="NAC domain"/>
    <property type="match status" value="1"/>
</dbReference>
<dbReference type="InterPro" id="IPR003441">
    <property type="entry name" value="NAC-dom"/>
</dbReference>
<dbReference type="PANTHER" id="PTHR31744:SF107">
    <property type="entry name" value="TRANSCRIPTION FACTOR JUNGBRUNNEN 1-LIKE"/>
    <property type="match status" value="1"/>
</dbReference>
<keyword evidence="3" id="KW-0804">Transcription</keyword>
<dbReference type="PROSITE" id="PS51005">
    <property type="entry name" value="NAC"/>
    <property type="match status" value="1"/>
</dbReference>
<dbReference type="Pfam" id="PF02365">
    <property type="entry name" value="NAM"/>
    <property type="match status" value="1"/>
</dbReference>
<dbReference type="AlphaFoldDB" id="A0AAE1R145"/>
<dbReference type="EMBL" id="JAVYJV010000021">
    <property type="protein sequence ID" value="KAK4341792.1"/>
    <property type="molecule type" value="Genomic_DNA"/>
</dbReference>
<comment type="caution">
    <text evidence="7">The sequence shown here is derived from an EMBL/GenBank/DDBJ whole genome shotgun (WGS) entry which is preliminary data.</text>
</comment>
<keyword evidence="8" id="KW-1185">Reference proteome</keyword>
<proteinExistence type="predicted"/>
<keyword evidence="1" id="KW-0805">Transcription regulation</keyword>